<dbReference type="InterPro" id="IPR031009">
    <property type="entry name" value="Tcm_partner"/>
</dbReference>
<keyword evidence="2" id="KW-1185">Reference proteome</keyword>
<protein>
    <recommendedName>
        <fullName evidence="3">Three-Cys-motif partner protein TcmP</fullName>
    </recommendedName>
</protein>
<name>A0ABQ2BTZ3_9FLAO</name>
<dbReference type="Proteomes" id="UP000624701">
    <property type="component" value="Unassembled WGS sequence"/>
</dbReference>
<organism evidence="1 2">
    <name type="scientific">Winogradskyella haliclonae</name>
    <dbReference type="NCBI Taxonomy" id="2048558"/>
    <lineage>
        <taxon>Bacteria</taxon>
        <taxon>Pseudomonadati</taxon>
        <taxon>Bacteroidota</taxon>
        <taxon>Flavobacteriia</taxon>
        <taxon>Flavobacteriales</taxon>
        <taxon>Flavobacteriaceae</taxon>
        <taxon>Winogradskyella</taxon>
    </lineage>
</organism>
<gene>
    <name evidence="1" type="ORF">GCM10011444_02480</name>
</gene>
<evidence type="ECO:0000313" key="2">
    <source>
        <dbReference type="Proteomes" id="UP000624701"/>
    </source>
</evidence>
<accession>A0ABQ2BTZ3</accession>
<reference evidence="2" key="1">
    <citation type="journal article" date="2019" name="Int. J. Syst. Evol. Microbiol.">
        <title>The Global Catalogue of Microorganisms (GCM) 10K type strain sequencing project: providing services to taxonomists for standard genome sequencing and annotation.</title>
        <authorList>
            <consortium name="The Broad Institute Genomics Platform"/>
            <consortium name="The Broad Institute Genome Sequencing Center for Infectious Disease"/>
            <person name="Wu L."/>
            <person name="Ma J."/>
        </authorList>
    </citation>
    <scope>NUCLEOTIDE SEQUENCE [LARGE SCALE GENOMIC DNA]</scope>
    <source>
        <strain evidence="2">CCM 8681</strain>
    </source>
</reference>
<evidence type="ECO:0008006" key="3">
    <source>
        <dbReference type="Google" id="ProtNLM"/>
    </source>
</evidence>
<dbReference type="RefSeq" id="WP_188372880.1">
    <property type="nucleotide sequence ID" value="NZ_BMDQ01000001.1"/>
</dbReference>
<evidence type="ECO:0000313" key="1">
    <source>
        <dbReference type="EMBL" id="GGI55939.1"/>
    </source>
</evidence>
<sequence>MKTTTRTELLEHSRAKVVLLKTYLSTYLNIISRVKYYSKIHIYDLLCGEGVYVDKSEGSPIAILKTIKDHYFSNDSTCPNIDLWLNDNGESEIEPNKLKIERVKEYTEGIFKPKNLKIDFTKIDYTEIDSLVFKKVKKYYEDKHLIFIDPHGYKEIDINQIIKFLSIGNSEVILFLPLFDMYRFANKSYDPEFKSGNALRTFLNKCFDNKKMSFNSVFDFSDKLKEAFIKQTNCFVDTFLLEKDKSNYYGLFFFTPNALGFEKMLEAKWKVDTEQGRGFSKRIINQGSFFDTLEVSNYPFELTNFLRNNPKTNAEIYMFGLKKGYLPKHTIEILKPFRNNSKLIVKDLLGKVMPKNGYYLNYENYKSNPEKVVTFYLT</sequence>
<comment type="caution">
    <text evidence="1">The sequence shown here is derived from an EMBL/GenBank/DDBJ whole genome shotgun (WGS) entry which is preliminary data.</text>
</comment>
<dbReference type="NCBIfam" id="TIGR04474">
    <property type="entry name" value="tcm_partner"/>
    <property type="match status" value="1"/>
</dbReference>
<dbReference type="EMBL" id="BMDQ01000001">
    <property type="protein sequence ID" value="GGI55939.1"/>
    <property type="molecule type" value="Genomic_DNA"/>
</dbReference>
<proteinExistence type="predicted"/>